<feature type="transmembrane region" description="Helical" evidence="6">
    <location>
        <begin position="712"/>
        <end position="733"/>
    </location>
</feature>
<sequence length="780" mass="81235">MAVAWLAVADAGRVTRGSVMTDDAAISVRGLYKDFGHVRAVNGLTFEVPRGAFYGIAGPNGAGKTTALRMVIGALEPLQGEIAVDGVSVWPDPLEAKRRMGFVADNPALFDRLTGREMCEYAGLLRGMAPDEIARRTGELLRILDMDEAAGRMVADYSLGMTKRIGLAVALLHSPRVLILDEPFGSLDPVNTQVMVSMLERYRSGGGTVVFSSHVMDVVERLCDRVLVVAEGAVRAEGTVAEVRGLHANLQDAFIALVGGRDLGDEEALVALVLLRLRLAISRRAYTRWGGQFLWVAVWWALGLVGLVVGAGLVLISTLDGGLAAVVTSVAAWWFGWLLLPMTSPSLQAQSVDPERLEPYPLTVRQKVTGMLWGGLVAPTTLMTLAFAATLAALPALRWYARPAMVLGAVLFTLSCVITSKVVQAALARMAHTRRGRDLSLILAAVLSAGSYGGYMYVLNTSGSASLGALDPAAEVASWSPPGATVAWVLDVSAGRGGLALAHLAIAVGWVALMYVAWVAVLARRAKGTGQWRRTRTVRAAAGLALVRGRRAAGRGAVAASAAQMRRYLVFRHPRAAQQVVMTVVIAAFVTLSPGVQFDLESSTAVFAGFSTAILAVGLLNYDGRAFEFLVIAGAPLRSVLVGKALAVAGITGAATVAFAVATAAWHGQGERLPAALLNGAGALAYALGVGAVASVMAPMDASRRSGGRIEPVVAVFVAMFAAPGGIVVAASLMSLAGIPALAGGVIALVVGGGLGAALLHRAGGRLAARQLTVARVLLD</sequence>
<evidence type="ECO:0000256" key="1">
    <source>
        <dbReference type="ARBA" id="ARBA00004202"/>
    </source>
</evidence>
<evidence type="ECO:0000256" key="4">
    <source>
        <dbReference type="ARBA" id="ARBA00022840"/>
    </source>
</evidence>
<feature type="transmembrane region" description="Helical" evidence="6">
    <location>
        <begin position="372"/>
        <end position="394"/>
    </location>
</feature>
<keyword evidence="4" id="KW-0067">ATP-binding</keyword>
<keyword evidence="9" id="KW-1185">Reference proteome</keyword>
<evidence type="ECO:0000313" key="8">
    <source>
        <dbReference type="EMBL" id="GMA36766.1"/>
    </source>
</evidence>
<feature type="transmembrane region" description="Helical" evidence="6">
    <location>
        <begin position="739"/>
        <end position="760"/>
    </location>
</feature>
<evidence type="ECO:0000256" key="5">
    <source>
        <dbReference type="ARBA" id="ARBA00023251"/>
    </source>
</evidence>
<feature type="transmembrane region" description="Helical" evidence="6">
    <location>
        <begin position="678"/>
        <end position="700"/>
    </location>
</feature>
<dbReference type="Proteomes" id="UP001157125">
    <property type="component" value="Unassembled WGS sequence"/>
</dbReference>
<protein>
    <recommendedName>
        <fullName evidence="7">ABC transporter domain-containing protein</fullName>
    </recommendedName>
</protein>
<comment type="caution">
    <text evidence="8">The sequence shown here is derived from an EMBL/GenBank/DDBJ whole genome shotgun (WGS) entry which is preliminary data.</text>
</comment>
<evidence type="ECO:0000256" key="6">
    <source>
        <dbReference type="SAM" id="Phobius"/>
    </source>
</evidence>
<feature type="transmembrane region" description="Helical" evidence="6">
    <location>
        <begin position="293"/>
        <end position="316"/>
    </location>
</feature>
<feature type="transmembrane region" description="Helical" evidence="6">
    <location>
        <begin position="322"/>
        <end position="340"/>
    </location>
</feature>
<dbReference type="InterPro" id="IPR003439">
    <property type="entry name" value="ABC_transporter-like_ATP-bd"/>
</dbReference>
<comment type="subcellular location">
    <subcellularLocation>
        <location evidence="1">Cell membrane</location>
        <topology evidence="1">Peripheral membrane protein</topology>
    </subcellularLocation>
</comment>
<keyword evidence="5" id="KW-0046">Antibiotic resistance</keyword>
<dbReference type="EMBL" id="BSUN01000001">
    <property type="protein sequence ID" value="GMA36766.1"/>
    <property type="molecule type" value="Genomic_DNA"/>
</dbReference>
<dbReference type="InterPro" id="IPR050763">
    <property type="entry name" value="ABC_transporter_ATP-binding"/>
</dbReference>
<keyword evidence="3" id="KW-0547">Nucleotide-binding</keyword>
<keyword evidence="6" id="KW-0472">Membrane</keyword>
<gene>
    <name evidence="8" type="ORF">GCM10025876_29700</name>
</gene>
<evidence type="ECO:0000259" key="7">
    <source>
        <dbReference type="PROSITE" id="PS50893"/>
    </source>
</evidence>
<dbReference type="SMART" id="SM00382">
    <property type="entry name" value="AAA"/>
    <property type="match status" value="1"/>
</dbReference>
<organism evidence="8 9">
    <name type="scientific">Demequina litorisediminis</name>
    <dbReference type="NCBI Taxonomy" id="1849022"/>
    <lineage>
        <taxon>Bacteria</taxon>
        <taxon>Bacillati</taxon>
        <taxon>Actinomycetota</taxon>
        <taxon>Actinomycetes</taxon>
        <taxon>Micrococcales</taxon>
        <taxon>Demequinaceae</taxon>
        <taxon>Demequina</taxon>
    </lineage>
</organism>
<feature type="transmembrane region" description="Helical" evidence="6">
    <location>
        <begin position="439"/>
        <end position="458"/>
    </location>
</feature>
<accession>A0ABQ6IHX6</accession>
<dbReference type="CDD" id="cd03230">
    <property type="entry name" value="ABC_DR_subfamily_A"/>
    <property type="match status" value="1"/>
</dbReference>
<dbReference type="PANTHER" id="PTHR42711:SF19">
    <property type="entry name" value="DOXORUBICIN RESISTANCE ATP-BINDING PROTEIN DRRA"/>
    <property type="match status" value="1"/>
</dbReference>
<reference evidence="9" key="1">
    <citation type="journal article" date="2019" name="Int. J. Syst. Evol. Microbiol.">
        <title>The Global Catalogue of Microorganisms (GCM) 10K type strain sequencing project: providing services to taxonomists for standard genome sequencing and annotation.</title>
        <authorList>
            <consortium name="The Broad Institute Genomics Platform"/>
            <consortium name="The Broad Institute Genome Sequencing Center for Infectious Disease"/>
            <person name="Wu L."/>
            <person name="Ma J."/>
        </authorList>
    </citation>
    <scope>NUCLEOTIDE SEQUENCE [LARGE SCALE GENOMIC DNA]</scope>
    <source>
        <strain evidence="9">NBRC 112299</strain>
    </source>
</reference>
<dbReference type="Pfam" id="PF00005">
    <property type="entry name" value="ABC_tran"/>
    <property type="match status" value="1"/>
</dbReference>
<evidence type="ECO:0000256" key="3">
    <source>
        <dbReference type="ARBA" id="ARBA00022741"/>
    </source>
</evidence>
<keyword evidence="6" id="KW-0812">Transmembrane</keyword>
<feature type="transmembrane region" description="Helical" evidence="6">
    <location>
        <begin position="500"/>
        <end position="523"/>
    </location>
</feature>
<keyword evidence="2" id="KW-0813">Transport</keyword>
<dbReference type="SUPFAM" id="SSF52540">
    <property type="entry name" value="P-loop containing nucleoside triphosphate hydrolases"/>
    <property type="match status" value="1"/>
</dbReference>
<feature type="transmembrane region" description="Helical" evidence="6">
    <location>
        <begin position="406"/>
        <end position="427"/>
    </location>
</feature>
<evidence type="ECO:0000313" key="9">
    <source>
        <dbReference type="Proteomes" id="UP001157125"/>
    </source>
</evidence>
<evidence type="ECO:0000256" key="2">
    <source>
        <dbReference type="ARBA" id="ARBA00022448"/>
    </source>
</evidence>
<dbReference type="InterPro" id="IPR027417">
    <property type="entry name" value="P-loop_NTPase"/>
</dbReference>
<name>A0ABQ6IHX6_9MICO</name>
<dbReference type="Gene3D" id="3.40.50.300">
    <property type="entry name" value="P-loop containing nucleotide triphosphate hydrolases"/>
    <property type="match status" value="1"/>
</dbReference>
<dbReference type="PANTHER" id="PTHR42711">
    <property type="entry name" value="ABC TRANSPORTER ATP-BINDING PROTEIN"/>
    <property type="match status" value="1"/>
</dbReference>
<keyword evidence="6" id="KW-1133">Transmembrane helix</keyword>
<feature type="transmembrane region" description="Helical" evidence="6">
    <location>
        <begin position="602"/>
        <end position="620"/>
    </location>
</feature>
<feature type="domain" description="ABC transporter" evidence="7">
    <location>
        <begin position="26"/>
        <end position="256"/>
    </location>
</feature>
<dbReference type="PROSITE" id="PS50893">
    <property type="entry name" value="ABC_TRANSPORTER_2"/>
    <property type="match status" value="1"/>
</dbReference>
<feature type="transmembrane region" description="Helical" evidence="6">
    <location>
        <begin position="641"/>
        <end position="666"/>
    </location>
</feature>
<dbReference type="InterPro" id="IPR003593">
    <property type="entry name" value="AAA+_ATPase"/>
</dbReference>
<feature type="transmembrane region" description="Helical" evidence="6">
    <location>
        <begin position="576"/>
        <end position="596"/>
    </location>
</feature>
<proteinExistence type="predicted"/>